<sequence>MQRVQSSALPSSRCHFEATVSVYDFKIKQKKDKHPLNARQLLVTVAQFVFLSSSFSNQMLNVHSFGRPTEPRTTGFSSRLDLFGLLAVAKLLNAADICGGDA</sequence>
<reference evidence="1 2" key="1">
    <citation type="submission" date="2015-01" db="EMBL/GenBank/DDBJ databases">
        <title>Evolution of Trichinella species and genotypes.</title>
        <authorList>
            <person name="Korhonen P.K."/>
            <person name="Edoardo P."/>
            <person name="Giuseppe L.R."/>
            <person name="Gasser R.B."/>
        </authorList>
    </citation>
    <scope>NUCLEOTIDE SEQUENCE [LARGE SCALE GENOMIC DNA]</scope>
    <source>
        <strain evidence="1">ISS417</strain>
    </source>
</reference>
<comment type="caution">
    <text evidence="1">The sequence shown here is derived from an EMBL/GenBank/DDBJ whole genome shotgun (WGS) entry which is preliminary data.</text>
</comment>
<protein>
    <submittedName>
        <fullName evidence="1">Uncharacterized protein</fullName>
    </submittedName>
</protein>
<organism evidence="1 2">
    <name type="scientific">Trichinella murrelli</name>
    <dbReference type="NCBI Taxonomy" id="144512"/>
    <lineage>
        <taxon>Eukaryota</taxon>
        <taxon>Metazoa</taxon>
        <taxon>Ecdysozoa</taxon>
        <taxon>Nematoda</taxon>
        <taxon>Enoplea</taxon>
        <taxon>Dorylaimia</taxon>
        <taxon>Trichinellida</taxon>
        <taxon>Trichinellidae</taxon>
        <taxon>Trichinella</taxon>
    </lineage>
</organism>
<dbReference type="Proteomes" id="UP000055048">
    <property type="component" value="Unassembled WGS sequence"/>
</dbReference>
<dbReference type="AlphaFoldDB" id="A0A0V0TG84"/>
<evidence type="ECO:0000313" key="1">
    <source>
        <dbReference type="EMBL" id="KRX37969.1"/>
    </source>
</evidence>
<dbReference type="EMBL" id="JYDJ01000286">
    <property type="protein sequence ID" value="KRX37969.1"/>
    <property type="molecule type" value="Genomic_DNA"/>
</dbReference>
<keyword evidence="2" id="KW-1185">Reference proteome</keyword>
<gene>
    <name evidence="1" type="ORF">T05_4834</name>
</gene>
<name>A0A0V0TG84_9BILA</name>
<accession>A0A0V0TG84</accession>
<proteinExistence type="predicted"/>
<evidence type="ECO:0000313" key="2">
    <source>
        <dbReference type="Proteomes" id="UP000055048"/>
    </source>
</evidence>